<feature type="compositionally biased region" description="Basic and acidic residues" evidence="9">
    <location>
        <begin position="1"/>
        <end position="14"/>
    </location>
</feature>
<sequence length="223" mass="24129">MSSRFGRSDARDDLFSSYNRSASPSKSKTKPTSPYGGGAAGYGYSAPASEASFSAYPGAPSNPSSSSNGNLYPSRGGGGGGYSVRSGMNSSGETFRSATPNSRGQYSAAVLDELESQNDNEYVGVLTNKVLQLKNSYTSPFIIPCPRIILPNAPQSQLTHLIGDEIRDSTSLAEKMNDQFETSRTRLRGTMNRMLSMARKTGVGWKVWVGFFAAVILLFWWVW</sequence>
<evidence type="ECO:0000256" key="7">
    <source>
        <dbReference type="ARBA" id="ARBA00023136"/>
    </source>
</evidence>
<gene>
    <name evidence="11" type="ORF">BDU57DRAFT_528427</name>
</gene>
<name>A0A6A5QSU7_AMPQU</name>
<comment type="subcellular location">
    <subcellularLocation>
        <location evidence="8">Endomembrane system</location>
        <topology evidence="8">Single-pass type IV membrane protein</topology>
    </subcellularLocation>
    <subcellularLocation>
        <location evidence="1">Golgi apparatus membrane</location>
    </subcellularLocation>
</comment>
<proteinExistence type="predicted"/>
<reference evidence="11" key="1">
    <citation type="journal article" date="2020" name="Stud. Mycol.">
        <title>101 Dothideomycetes genomes: a test case for predicting lifestyles and emergence of pathogens.</title>
        <authorList>
            <person name="Haridas S."/>
            <person name="Albert R."/>
            <person name="Binder M."/>
            <person name="Bloem J."/>
            <person name="Labutti K."/>
            <person name="Salamov A."/>
            <person name="Andreopoulos B."/>
            <person name="Baker S."/>
            <person name="Barry K."/>
            <person name="Bills G."/>
            <person name="Bluhm B."/>
            <person name="Cannon C."/>
            <person name="Castanera R."/>
            <person name="Culley D."/>
            <person name="Daum C."/>
            <person name="Ezra D."/>
            <person name="Gonzalez J."/>
            <person name="Henrissat B."/>
            <person name="Kuo A."/>
            <person name="Liang C."/>
            <person name="Lipzen A."/>
            <person name="Lutzoni F."/>
            <person name="Magnuson J."/>
            <person name="Mondo S."/>
            <person name="Nolan M."/>
            <person name="Ohm R."/>
            <person name="Pangilinan J."/>
            <person name="Park H.-J."/>
            <person name="Ramirez L."/>
            <person name="Alfaro M."/>
            <person name="Sun H."/>
            <person name="Tritt A."/>
            <person name="Yoshinaga Y."/>
            <person name="Zwiers L.-H."/>
            <person name="Turgeon B."/>
            <person name="Goodwin S."/>
            <person name="Spatafora J."/>
            <person name="Crous P."/>
            <person name="Grigoriev I."/>
        </authorList>
    </citation>
    <scope>NUCLEOTIDE SEQUENCE</scope>
    <source>
        <strain evidence="11">HMLAC05119</strain>
    </source>
</reference>
<dbReference type="EMBL" id="ML979134">
    <property type="protein sequence ID" value="KAF1917918.1"/>
    <property type="molecule type" value="Genomic_DNA"/>
</dbReference>
<evidence type="ECO:0000313" key="11">
    <source>
        <dbReference type="EMBL" id="KAF1917918.1"/>
    </source>
</evidence>
<dbReference type="CDD" id="cd15853">
    <property type="entry name" value="SNARE_Bet1"/>
    <property type="match status" value="1"/>
</dbReference>
<evidence type="ECO:0000256" key="10">
    <source>
        <dbReference type="SAM" id="Phobius"/>
    </source>
</evidence>
<evidence type="ECO:0008006" key="13">
    <source>
        <dbReference type="Google" id="ProtNLM"/>
    </source>
</evidence>
<evidence type="ECO:0000256" key="4">
    <source>
        <dbReference type="ARBA" id="ARBA00022927"/>
    </source>
</evidence>
<dbReference type="OrthoDB" id="261831at2759"/>
<evidence type="ECO:0000256" key="3">
    <source>
        <dbReference type="ARBA" id="ARBA00022692"/>
    </source>
</evidence>
<organism evidence="11 12">
    <name type="scientific">Ampelomyces quisqualis</name>
    <name type="common">Powdery mildew agent</name>
    <dbReference type="NCBI Taxonomy" id="50730"/>
    <lineage>
        <taxon>Eukaryota</taxon>
        <taxon>Fungi</taxon>
        <taxon>Dikarya</taxon>
        <taxon>Ascomycota</taxon>
        <taxon>Pezizomycotina</taxon>
        <taxon>Dothideomycetes</taxon>
        <taxon>Pleosporomycetidae</taxon>
        <taxon>Pleosporales</taxon>
        <taxon>Pleosporineae</taxon>
        <taxon>Phaeosphaeriaceae</taxon>
        <taxon>Ampelomyces</taxon>
    </lineage>
</organism>
<dbReference type="AlphaFoldDB" id="A0A6A5QSU7"/>
<keyword evidence="3 10" id="KW-0812">Transmembrane</keyword>
<evidence type="ECO:0000256" key="9">
    <source>
        <dbReference type="SAM" id="MobiDB-lite"/>
    </source>
</evidence>
<keyword evidence="12" id="KW-1185">Reference proteome</keyword>
<keyword evidence="6" id="KW-0333">Golgi apparatus</keyword>
<evidence type="ECO:0000256" key="1">
    <source>
        <dbReference type="ARBA" id="ARBA00004394"/>
    </source>
</evidence>
<feature type="region of interest" description="Disordered" evidence="9">
    <location>
        <begin position="1"/>
        <end position="41"/>
    </location>
</feature>
<feature type="region of interest" description="Disordered" evidence="9">
    <location>
        <begin position="53"/>
        <end position="102"/>
    </location>
</feature>
<protein>
    <recommendedName>
        <fullName evidence="13">t-SNARE coiled-coil homology domain-containing protein</fullName>
    </recommendedName>
</protein>
<feature type="compositionally biased region" description="Polar residues" evidence="9">
    <location>
        <begin position="86"/>
        <end position="102"/>
    </location>
</feature>
<evidence type="ECO:0000256" key="8">
    <source>
        <dbReference type="ARBA" id="ARBA00046280"/>
    </source>
</evidence>
<dbReference type="GO" id="GO:0000139">
    <property type="term" value="C:Golgi membrane"/>
    <property type="evidence" value="ECO:0007669"/>
    <property type="project" value="UniProtKB-SubCell"/>
</dbReference>
<keyword evidence="7 10" id="KW-0472">Membrane</keyword>
<feature type="compositionally biased region" description="Low complexity" evidence="9">
    <location>
        <begin position="53"/>
        <end position="74"/>
    </location>
</feature>
<evidence type="ECO:0000256" key="2">
    <source>
        <dbReference type="ARBA" id="ARBA00022448"/>
    </source>
</evidence>
<dbReference type="PANTHER" id="PTHR12791">
    <property type="entry name" value="GOLGI SNARE BET1-RELATED"/>
    <property type="match status" value="1"/>
</dbReference>
<dbReference type="InterPro" id="IPR039899">
    <property type="entry name" value="BET1_SNARE"/>
</dbReference>
<evidence type="ECO:0000256" key="5">
    <source>
        <dbReference type="ARBA" id="ARBA00022989"/>
    </source>
</evidence>
<dbReference type="Proteomes" id="UP000800096">
    <property type="component" value="Unassembled WGS sequence"/>
</dbReference>
<evidence type="ECO:0000313" key="12">
    <source>
        <dbReference type="Proteomes" id="UP000800096"/>
    </source>
</evidence>
<keyword evidence="5 10" id="KW-1133">Transmembrane helix</keyword>
<dbReference type="GO" id="GO:0015031">
    <property type="term" value="P:protein transport"/>
    <property type="evidence" value="ECO:0007669"/>
    <property type="project" value="UniProtKB-KW"/>
</dbReference>
<feature type="transmembrane region" description="Helical" evidence="10">
    <location>
        <begin position="203"/>
        <end position="222"/>
    </location>
</feature>
<keyword evidence="4" id="KW-0653">Protein transport</keyword>
<feature type="compositionally biased region" description="Low complexity" evidence="9">
    <location>
        <begin position="23"/>
        <end position="34"/>
    </location>
</feature>
<accession>A0A6A5QSU7</accession>
<keyword evidence="2" id="KW-0813">Transport</keyword>
<evidence type="ECO:0000256" key="6">
    <source>
        <dbReference type="ARBA" id="ARBA00023034"/>
    </source>
</evidence>